<evidence type="ECO:0000313" key="1">
    <source>
        <dbReference type="EMBL" id="KAG0420929.1"/>
    </source>
</evidence>
<comment type="caution">
    <text evidence="1">The sequence shown here is derived from an EMBL/GenBank/DDBJ whole genome shotgun (WGS) entry which is preliminary data.</text>
</comment>
<reference evidence="1 2" key="1">
    <citation type="journal article" date="2020" name="Cell">
        <title>Large-Scale Comparative Analyses of Tick Genomes Elucidate Their Genetic Diversity and Vector Capacities.</title>
        <authorList>
            <consortium name="Tick Genome and Microbiome Consortium (TIGMIC)"/>
            <person name="Jia N."/>
            <person name="Wang J."/>
            <person name="Shi W."/>
            <person name="Du L."/>
            <person name="Sun Y."/>
            <person name="Zhan W."/>
            <person name="Jiang J.F."/>
            <person name="Wang Q."/>
            <person name="Zhang B."/>
            <person name="Ji P."/>
            <person name="Bell-Sakyi L."/>
            <person name="Cui X.M."/>
            <person name="Yuan T.T."/>
            <person name="Jiang B.G."/>
            <person name="Yang W.F."/>
            <person name="Lam T.T."/>
            <person name="Chang Q.C."/>
            <person name="Ding S.J."/>
            <person name="Wang X.J."/>
            <person name="Zhu J.G."/>
            <person name="Ruan X.D."/>
            <person name="Zhao L."/>
            <person name="Wei J.T."/>
            <person name="Ye R.Z."/>
            <person name="Que T.C."/>
            <person name="Du C.H."/>
            <person name="Zhou Y.H."/>
            <person name="Cheng J.X."/>
            <person name="Dai P.F."/>
            <person name="Guo W.B."/>
            <person name="Han X.H."/>
            <person name="Huang E.J."/>
            <person name="Li L.F."/>
            <person name="Wei W."/>
            <person name="Gao Y.C."/>
            <person name="Liu J.Z."/>
            <person name="Shao H.Z."/>
            <person name="Wang X."/>
            <person name="Wang C.C."/>
            <person name="Yang T.C."/>
            <person name="Huo Q.B."/>
            <person name="Li W."/>
            <person name="Chen H.Y."/>
            <person name="Chen S.E."/>
            <person name="Zhou L.G."/>
            <person name="Ni X.B."/>
            <person name="Tian J.H."/>
            <person name="Sheng Y."/>
            <person name="Liu T."/>
            <person name="Pan Y.S."/>
            <person name="Xia L.Y."/>
            <person name="Li J."/>
            <person name="Zhao F."/>
            <person name="Cao W.C."/>
        </authorList>
    </citation>
    <scope>NUCLEOTIDE SEQUENCE [LARGE SCALE GENOMIC DNA]</scope>
    <source>
        <strain evidence="1">Iper-2018</strain>
    </source>
</reference>
<dbReference type="Proteomes" id="UP000805193">
    <property type="component" value="Unassembled WGS sequence"/>
</dbReference>
<dbReference type="EMBL" id="JABSTQ010010451">
    <property type="protein sequence ID" value="KAG0420929.1"/>
    <property type="molecule type" value="Genomic_DNA"/>
</dbReference>
<protein>
    <submittedName>
        <fullName evidence="1">Uncharacterized protein</fullName>
    </submittedName>
</protein>
<accession>A0AC60PJ63</accession>
<proteinExistence type="predicted"/>
<organism evidence="1 2">
    <name type="scientific">Ixodes persulcatus</name>
    <name type="common">Taiga tick</name>
    <dbReference type="NCBI Taxonomy" id="34615"/>
    <lineage>
        <taxon>Eukaryota</taxon>
        <taxon>Metazoa</taxon>
        <taxon>Ecdysozoa</taxon>
        <taxon>Arthropoda</taxon>
        <taxon>Chelicerata</taxon>
        <taxon>Arachnida</taxon>
        <taxon>Acari</taxon>
        <taxon>Parasitiformes</taxon>
        <taxon>Ixodida</taxon>
        <taxon>Ixodoidea</taxon>
        <taxon>Ixodidae</taxon>
        <taxon>Ixodinae</taxon>
        <taxon>Ixodes</taxon>
    </lineage>
</organism>
<evidence type="ECO:0000313" key="2">
    <source>
        <dbReference type="Proteomes" id="UP000805193"/>
    </source>
</evidence>
<sequence>MTSHIQDVKPLPHHARKSVCGSRASYRQGRKATAVKVYTINQESRYLLISNVNAVGAAEDLKDACLEYGDIADYHAVDGYETEQFTESYLVKYVRIQSARIAKKKLDERSFFGAVLHVFYAPEFETVQETRGKLEDRRRYVAFKTGQSFKPSGGGARDRKRRRDDYADRQISGHGVQTAETPAVSSYIWAGQEYPLVPSGHTTSYSDCWQATAPLNALYNDQPLCFNQPPRPTQEAAAEEPMTEEVGPKKQTSHELATDAYERTISLIRDRVKGVSVPNTDVLLRKRKF</sequence>
<name>A0AC60PJ63_IXOPE</name>
<gene>
    <name evidence="1" type="ORF">HPB47_003149</name>
</gene>
<keyword evidence="2" id="KW-1185">Reference proteome</keyword>